<feature type="domain" description="SseB protein C-terminal" evidence="2">
    <location>
        <begin position="148"/>
        <end position="255"/>
    </location>
</feature>
<feature type="domain" description="SseB protein N-terminal" evidence="1">
    <location>
        <begin position="23"/>
        <end position="128"/>
    </location>
</feature>
<accession>A0A378RKB2</accession>
<organism evidence="3 4">
    <name type="scientific">Myroides odoratus</name>
    <name type="common">Flavobacterium odoratum</name>
    <dbReference type="NCBI Taxonomy" id="256"/>
    <lineage>
        <taxon>Bacteria</taxon>
        <taxon>Pseudomonadati</taxon>
        <taxon>Bacteroidota</taxon>
        <taxon>Flavobacteriia</taxon>
        <taxon>Flavobacteriales</taxon>
        <taxon>Flavobacteriaceae</taxon>
        <taxon>Myroides</taxon>
    </lineage>
</organism>
<dbReference type="Pfam" id="PF07179">
    <property type="entry name" value="SseB"/>
    <property type="match status" value="1"/>
</dbReference>
<proteinExistence type="predicted"/>
<evidence type="ECO:0000259" key="1">
    <source>
        <dbReference type="Pfam" id="PF07179"/>
    </source>
</evidence>
<dbReference type="AlphaFoldDB" id="A0A378RKB2"/>
<dbReference type="InterPro" id="IPR009839">
    <property type="entry name" value="SseB_N"/>
</dbReference>
<keyword evidence="4" id="KW-1185">Reference proteome</keyword>
<dbReference type="Proteomes" id="UP000255024">
    <property type="component" value="Unassembled WGS sequence"/>
</dbReference>
<reference evidence="3 4" key="1">
    <citation type="submission" date="2018-06" db="EMBL/GenBank/DDBJ databases">
        <authorList>
            <consortium name="Pathogen Informatics"/>
            <person name="Doyle S."/>
        </authorList>
    </citation>
    <scope>NUCLEOTIDE SEQUENCE [LARGE SCALE GENOMIC DNA]</scope>
    <source>
        <strain evidence="3 4">NCTC11179</strain>
    </source>
</reference>
<name>A0A378RKB2_MYROD</name>
<dbReference type="RefSeq" id="WP_115091598.1">
    <property type="nucleotide sequence ID" value="NZ_CP068107.1"/>
</dbReference>
<evidence type="ECO:0000259" key="2">
    <source>
        <dbReference type="Pfam" id="PF14581"/>
    </source>
</evidence>
<evidence type="ECO:0000313" key="4">
    <source>
        <dbReference type="Proteomes" id="UP000255024"/>
    </source>
</evidence>
<gene>
    <name evidence="3" type="ORF">NCTC11179_00316</name>
</gene>
<dbReference type="EMBL" id="UGQL01000001">
    <property type="protein sequence ID" value="STZ26789.1"/>
    <property type="molecule type" value="Genomic_DNA"/>
</dbReference>
<dbReference type="Pfam" id="PF14581">
    <property type="entry name" value="SseB_C"/>
    <property type="match status" value="1"/>
</dbReference>
<dbReference type="InterPro" id="IPR027945">
    <property type="entry name" value="SseB_C"/>
</dbReference>
<sequence>MTQSTETTINKNLPLADIIEKAGTIPEYRAVFYEKFLKNDIYVLVKKGYNENNEATSFNANAPIITFENQQIPVFTDAKHIYDQGVIQDEMSYMKVNGRSFLELAMGHHIIINPFSKVYKELVPNEIADMLNGSIFNVVKDNVAHIHMEVLIGKPETEPQALLADLKTTFTSIPTISSAYLGWMFNERIDQKPHYIFAVECETKNAAEFKEIADVISNLCKPHLKKQEYIDIIRLEKNGNFSDYFYNQDQPFYTK</sequence>
<evidence type="ECO:0000313" key="3">
    <source>
        <dbReference type="EMBL" id="STZ26789.1"/>
    </source>
</evidence>
<protein>
    <submittedName>
        <fullName evidence="3">Enhanced serine sensitivity protein SseB</fullName>
    </submittedName>
</protein>